<keyword evidence="3" id="KW-1185">Reference proteome</keyword>
<sequence>MPSLAKSSPSANGCWICLPRSPAVNSCPPEALNQTNTELPSWLKLDGVPGDVMVLFAHGAGADMDSDFMAAMASRLAGEGVAVVRFNFPYMEQRKLDGKRRPPNRAPALLECFRKAIAIAQATYRPKRLFLMGKSMGGRMAAILGAEFDTEQIAGIICMGYPFLPPKGKAVRLEPLANCQLPLLIVQGERDSFGTKTQVAAWDVPSAVKFCWIADGDHSLTPRKSSGLTEADNLTAAASASLEFMGEINE</sequence>
<dbReference type="InterPro" id="IPR029058">
    <property type="entry name" value="AB_hydrolase_fold"/>
</dbReference>
<organism evidence="2 3">
    <name type="scientific">Shewanella litorisediminis</name>
    <dbReference type="NCBI Taxonomy" id="1173586"/>
    <lineage>
        <taxon>Bacteria</taxon>
        <taxon>Pseudomonadati</taxon>
        <taxon>Pseudomonadota</taxon>
        <taxon>Gammaproteobacteria</taxon>
        <taxon>Alteromonadales</taxon>
        <taxon>Shewanellaceae</taxon>
        <taxon>Shewanella</taxon>
    </lineage>
</organism>
<name>A0ABX7G090_9GAMM</name>
<dbReference type="InterPro" id="IPR046879">
    <property type="entry name" value="KANL3/Tex30_Abhydrolase"/>
</dbReference>
<dbReference type="InterPro" id="IPR026555">
    <property type="entry name" value="NSL3/Tex30"/>
</dbReference>
<evidence type="ECO:0000313" key="3">
    <source>
        <dbReference type="Proteomes" id="UP000596252"/>
    </source>
</evidence>
<evidence type="ECO:0000313" key="2">
    <source>
        <dbReference type="EMBL" id="QRH00716.1"/>
    </source>
</evidence>
<gene>
    <name evidence="2" type="ORF">JQC75_12600</name>
</gene>
<proteinExistence type="predicted"/>
<dbReference type="SUPFAM" id="SSF53474">
    <property type="entry name" value="alpha/beta-Hydrolases"/>
    <property type="match status" value="1"/>
</dbReference>
<dbReference type="PANTHER" id="PTHR13136:SF11">
    <property type="entry name" value="TESTIS-EXPRESSED PROTEIN 30"/>
    <property type="match status" value="1"/>
</dbReference>
<dbReference type="Proteomes" id="UP000596252">
    <property type="component" value="Chromosome"/>
</dbReference>
<dbReference type="Gene3D" id="3.40.50.1820">
    <property type="entry name" value="alpha/beta hydrolase"/>
    <property type="match status" value="1"/>
</dbReference>
<dbReference type="PANTHER" id="PTHR13136">
    <property type="entry name" value="TESTIS DEVELOPMENT PROTEIN PRTD"/>
    <property type="match status" value="1"/>
</dbReference>
<dbReference type="GO" id="GO:0016787">
    <property type="term" value="F:hydrolase activity"/>
    <property type="evidence" value="ECO:0007669"/>
    <property type="project" value="UniProtKB-KW"/>
</dbReference>
<feature type="domain" description="KANL3/Tex30 alpha/beta hydrolase-like" evidence="1">
    <location>
        <begin position="52"/>
        <end position="245"/>
    </location>
</feature>
<dbReference type="Pfam" id="PF20408">
    <property type="entry name" value="Abhydrolase_11"/>
    <property type="match status" value="1"/>
</dbReference>
<dbReference type="EMBL" id="CP069213">
    <property type="protein sequence ID" value="QRH00716.1"/>
    <property type="molecule type" value="Genomic_DNA"/>
</dbReference>
<accession>A0ABX7G090</accession>
<evidence type="ECO:0000259" key="1">
    <source>
        <dbReference type="Pfam" id="PF20408"/>
    </source>
</evidence>
<reference evidence="2 3" key="1">
    <citation type="journal article" date="2012" name="Antonie Van Leeuwenhoek">
        <title>Shewanella litorisediminis sp. nov., a gammaproteobacterium isolated from a tidal flat sediment.</title>
        <authorList>
            <person name="Lee M.H."/>
            <person name="Yoon J.H."/>
        </authorList>
    </citation>
    <scope>NUCLEOTIDE SEQUENCE [LARGE SCALE GENOMIC DNA]</scope>
    <source>
        <strain evidence="2 3">SMK1-12</strain>
    </source>
</reference>
<protein>
    <submittedName>
        <fullName evidence="2">Alpha/beta hydrolase</fullName>
    </submittedName>
</protein>
<keyword evidence="2" id="KW-0378">Hydrolase</keyword>